<feature type="domain" description="Fibronectin type-III" evidence="5">
    <location>
        <begin position="1257"/>
        <end position="1349"/>
    </location>
</feature>
<organism evidence="6 7">
    <name type="scientific">Kribbella deserti</name>
    <dbReference type="NCBI Taxonomy" id="1926257"/>
    <lineage>
        <taxon>Bacteria</taxon>
        <taxon>Bacillati</taxon>
        <taxon>Actinomycetota</taxon>
        <taxon>Actinomycetes</taxon>
        <taxon>Propionibacteriales</taxon>
        <taxon>Kribbellaceae</taxon>
        <taxon>Kribbella</taxon>
    </lineage>
</organism>
<evidence type="ECO:0000259" key="5">
    <source>
        <dbReference type="PROSITE" id="PS50853"/>
    </source>
</evidence>
<gene>
    <name evidence="6" type="ORF">ACFFGN_03825</name>
</gene>
<feature type="domain" description="Fibronectin type-III" evidence="5">
    <location>
        <begin position="434"/>
        <end position="527"/>
    </location>
</feature>
<feature type="domain" description="Fibronectin type-III" evidence="5">
    <location>
        <begin position="528"/>
        <end position="614"/>
    </location>
</feature>
<evidence type="ECO:0000256" key="4">
    <source>
        <dbReference type="SAM" id="SignalP"/>
    </source>
</evidence>
<protein>
    <submittedName>
        <fullName evidence="6">Fibronectin type III domain-containing protein</fullName>
    </submittedName>
</protein>
<dbReference type="PANTHER" id="PTHR13817">
    <property type="entry name" value="TITIN"/>
    <property type="match status" value="1"/>
</dbReference>
<keyword evidence="7" id="KW-1185">Reference proteome</keyword>
<keyword evidence="4" id="KW-0732">Signal</keyword>
<evidence type="ECO:0000313" key="7">
    <source>
        <dbReference type="Proteomes" id="UP001589890"/>
    </source>
</evidence>
<dbReference type="EMBL" id="JBHLTC010000002">
    <property type="protein sequence ID" value="MFC0623175.1"/>
    <property type="molecule type" value="Genomic_DNA"/>
</dbReference>
<proteinExistence type="predicted"/>
<keyword evidence="3" id="KW-0119">Carbohydrate metabolism</keyword>
<dbReference type="PROSITE" id="PS50853">
    <property type="entry name" value="FN3"/>
    <property type="match status" value="5"/>
</dbReference>
<dbReference type="SUPFAM" id="SSF49265">
    <property type="entry name" value="Fibronectin type III"/>
    <property type="match status" value="3"/>
</dbReference>
<comment type="caution">
    <text evidence="6">The sequence shown here is derived from an EMBL/GenBank/DDBJ whole genome shotgun (WGS) entry which is preliminary data.</text>
</comment>
<feature type="chain" id="PRO_5045651864" evidence="4">
    <location>
        <begin position="28"/>
        <end position="1712"/>
    </location>
</feature>
<dbReference type="Pfam" id="PF00041">
    <property type="entry name" value="fn3"/>
    <property type="match status" value="5"/>
</dbReference>
<dbReference type="SMART" id="SM00060">
    <property type="entry name" value="FN3"/>
    <property type="match status" value="5"/>
</dbReference>
<dbReference type="InterPro" id="IPR050964">
    <property type="entry name" value="Striated_Muscle_Regulatory"/>
</dbReference>
<keyword evidence="2" id="KW-0326">Glycosidase</keyword>
<feature type="domain" description="Fibronectin type-III" evidence="5">
    <location>
        <begin position="616"/>
        <end position="707"/>
    </location>
</feature>
<dbReference type="InterPro" id="IPR036116">
    <property type="entry name" value="FN3_sf"/>
</dbReference>
<evidence type="ECO:0000313" key="6">
    <source>
        <dbReference type="EMBL" id="MFC0623175.1"/>
    </source>
</evidence>
<feature type="domain" description="Fibronectin type-III" evidence="5">
    <location>
        <begin position="710"/>
        <end position="799"/>
    </location>
</feature>
<dbReference type="Gene3D" id="2.60.40.10">
    <property type="entry name" value="Immunoglobulins"/>
    <property type="match status" value="5"/>
</dbReference>
<dbReference type="PRINTS" id="PR00014">
    <property type="entry name" value="FNTYPEIII"/>
</dbReference>
<name>A0ABV6QEV6_9ACTN</name>
<keyword evidence="1" id="KW-0677">Repeat</keyword>
<evidence type="ECO:0000256" key="3">
    <source>
        <dbReference type="ARBA" id="ARBA00023326"/>
    </source>
</evidence>
<dbReference type="CDD" id="cd00063">
    <property type="entry name" value="FN3"/>
    <property type="match status" value="5"/>
</dbReference>
<dbReference type="Proteomes" id="UP001589890">
    <property type="component" value="Unassembled WGS sequence"/>
</dbReference>
<dbReference type="RefSeq" id="WP_380043865.1">
    <property type="nucleotide sequence ID" value="NZ_JBHLTC010000002.1"/>
</dbReference>
<evidence type="ECO:0000256" key="1">
    <source>
        <dbReference type="ARBA" id="ARBA00022737"/>
    </source>
</evidence>
<keyword evidence="3" id="KW-0624">Polysaccharide degradation</keyword>
<accession>A0ABV6QEV6</accession>
<sequence length="1712" mass="176589">MRRGFRLLSLPLLLSLLIPASTYSATAVPVTAAATTAAAAPAVVQPASAGAGQYVPLPAAGRFLDTGATNLVGQEPVVSTFTGRGGIPATGVAALAVNIVVLNATAKGGLVSWPTDQAQPTTVSGVMFSAGDTYASGSSILRLSPTGQASFRNISGGTVRIIVDVAGYYTSNDNPTATASRYVPLKQARILDTTKKIGVPTDSAVPGRTATVPFAAAGVGGLPAAASITSVVVTLTAMSPTAIGGMIVYPSGAARPGVSHGNWIKDRSKSNTITTRIGADGKLILYNAASVPVDFRADVVGYYTASTNSAVASTRITTLPVAARVLDTGATLVAAGKSHTFKVSGAGGLPTADLAAVSLTLITAGSATSGDIVTSPAGEAAPATTDVIAVPGGYSFNQVIVRPNVAGEVTISNLSTAGLRFYADVQAYALKPKAPAAPTSVVAVPGDKSINLSWSPPEDTGDLTLKGYEVTRSPGGQITNVITTSTAITGLSNDETYTFKVVAINAVGRSTAEVSAPVSPAPPTPPTQPFITELTPRDSAVTAYWAAPTGMTDSIAGYTLTATPGGATVTVPGSAREAVLTGLSNGTTYAIRLTATNANGSGVSDPRPATPVAAKVPLAPPINAVTSLNGRVDVQWVRPADGGANIDGYQVTAEPGGITQTIPADTTVTALTGLTNGQKYTITVRAHNKAGYGDTATTSSTPLAARAPGIPDDVHAAPSANGSVQVGWKAPIDVGTSPVTGYRVTVTPGGRTVDVSTSAATITGLDPALGYQFAISAKNAAGTGTATVPTVAVKPVLAEKVAPVVLTAESQAKIISVNSTAVVAASPTAQLSGLQVGQTVVAGAGPTTPEGLLRRITRTQVVNGVLVLSVVEASLSEVYDAMSLATQFKTTADEVATFVPAETGIKLRSATAGGKTHKQGGFRTVKTAGGKEAKVYLKDGAIVVEYEKEFQRGSRLTVTGSIAPKFEGWMLAAIPNFRSDFKMTADMTVSMRADLAIGKKREHRQRLGSLVGTCVNVPLGRVPVTVCPKVQMDLVLSADGRAGLAFEGTLSRRLGATLKSDGDQVVSTGINEAIPDKPSVGGIAHLFGNATASVGLSPAMVLAVYGQGGPVFELSPYLEAETDTAADPARKISIGIAIGAGLTLDFVKKNVVRWVKPDIVKLEWPFWDSGGPFLGVVIDPGSAELSVGQSQQFDAQLSGHADEPAKWRIVSGPGTISANGLYEATADGLTEIEAVIPPGIDHGELKNTAKIDVAARPPSAPRNVTVTPGTRSAFITWDTPENSGGNPITKYHVSTVPDSGGSIVLASDGNRETLGNLTPGVSYVVNVQAISLDGGGEAGSSKPFTPMETTLANPGGSNIVEGVPGTDVGLEGAVLSDSGRYAFFAAKQSDGRYYLIRRDLADGSYQTVSRGSDGVTPEPISVVSNNQLSFSAYSTAGEGRYIAYRIPYGTIGDSNRIIVRDLETNTRWTTSQGYGLVTAFRLSADGTKVASITGTDFGKDRKVWWASKERGYAELLMHCFDSQSCGLGSEWTLGMTPDGNTVMYEVDTANLNSPYWGAINKIVFHNVQTGEKPMPYLRQGLQLAAPVMSADGTWIAARGLLPPDYREVGVARRIGTGPLTAADVFVRSANYVRGISNDGNRIAWTQIDDVNWRYNRLVVYTRSSRTNWVAPGPPSTTSYSDARIHLAPSGTAVTWRPSAGVNMDKPQGAVLR</sequence>
<feature type="signal peptide" evidence="4">
    <location>
        <begin position="1"/>
        <end position="27"/>
    </location>
</feature>
<reference evidence="6 7" key="1">
    <citation type="submission" date="2024-09" db="EMBL/GenBank/DDBJ databases">
        <authorList>
            <person name="Sun Q."/>
            <person name="Mori K."/>
        </authorList>
    </citation>
    <scope>NUCLEOTIDE SEQUENCE [LARGE SCALE GENOMIC DNA]</scope>
    <source>
        <strain evidence="6 7">CGMCC 1.15906</strain>
    </source>
</reference>
<dbReference type="InterPro" id="IPR003961">
    <property type="entry name" value="FN3_dom"/>
</dbReference>
<dbReference type="SUPFAM" id="SSF50993">
    <property type="entry name" value="Peptidase/esterase 'gauge' domain"/>
    <property type="match status" value="1"/>
</dbReference>
<dbReference type="InterPro" id="IPR013783">
    <property type="entry name" value="Ig-like_fold"/>
</dbReference>
<dbReference type="PANTHER" id="PTHR13817:SF151">
    <property type="entry name" value="TITIN"/>
    <property type="match status" value="1"/>
</dbReference>
<evidence type="ECO:0000256" key="2">
    <source>
        <dbReference type="ARBA" id="ARBA00023295"/>
    </source>
</evidence>
<keyword evidence="2" id="KW-0378">Hydrolase</keyword>